<organism evidence="2 3">
    <name type="scientific">Variovorax paradoxus</name>
    <dbReference type="NCBI Taxonomy" id="34073"/>
    <lineage>
        <taxon>Bacteria</taxon>
        <taxon>Pseudomonadati</taxon>
        <taxon>Pseudomonadota</taxon>
        <taxon>Betaproteobacteria</taxon>
        <taxon>Burkholderiales</taxon>
        <taxon>Comamonadaceae</taxon>
        <taxon>Variovorax</taxon>
    </lineage>
</organism>
<evidence type="ECO:0000313" key="3">
    <source>
        <dbReference type="Proteomes" id="UP000326780"/>
    </source>
</evidence>
<sequence length="109" mass="11819">MAQTYAQVQKEIARLQAQAEKLREQEIGEVVGKIKVAIAEYGITAEQLGFKKTGAAKASVKVAAKKGKKKAAVVMYADGQGNEWVGRGPRPKWLKDLTGKDGDISAYRV</sequence>
<dbReference type="EMBL" id="CP045644">
    <property type="protein sequence ID" value="QFZ84563.1"/>
    <property type="molecule type" value="Genomic_DNA"/>
</dbReference>
<dbReference type="AlphaFoldDB" id="A0A5Q0M4U8"/>
<dbReference type="GO" id="GO:0003677">
    <property type="term" value="F:DNA binding"/>
    <property type="evidence" value="ECO:0007669"/>
    <property type="project" value="InterPro"/>
</dbReference>
<dbReference type="SUPFAM" id="SSF81273">
    <property type="entry name" value="H-NS histone-like proteins"/>
    <property type="match status" value="1"/>
</dbReference>
<evidence type="ECO:0000259" key="1">
    <source>
        <dbReference type="Pfam" id="PF00816"/>
    </source>
</evidence>
<feature type="domain" description="DNA-binding protein H-NS-like C-terminal" evidence="1">
    <location>
        <begin position="75"/>
        <end position="100"/>
    </location>
</feature>
<dbReference type="Gene3D" id="4.10.430.10">
    <property type="entry name" value="Histone-like protein H-NS, C-terminal domain"/>
    <property type="match status" value="1"/>
</dbReference>
<protein>
    <submittedName>
        <fullName evidence="2">H-NS histone family protein</fullName>
    </submittedName>
</protein>
<evidence type="ECO:0000313" key="2">
    <source>
        <dbReference type="EMBL" id="QFZ84563.1"/>
    </source>
</evidence>
<dbReference type="Proteomes" id="UP000326780">
    <property type="component" value="Chromosome"/>
</dbReference>
<accession>A0A5Q0M4U8</accession>
<dbReference type="InterPro" id="IPR037150">
    <property type="entry name" value="H-NS_C_dom_sf"/>
</dbReference>
<dbReference type="RefSeq" id="WP_153283182.1">
    <property type="nucleotide sequence ID" value="NZ_CP045644.1"/>
</dbReference>
<gene>
    <name evidence="2" type="ORF">GFK26_18210</name>
</gene>
<reference evidence="2 3" key="1">
    <citation type="submission" date="2019-10" db="EMBL/GenBank/DDBJ databases">
        <title>Complete genome sequence of Variovorax paradoxus 5C-2.</title>
        <authorList>
            <person name="Gogoleva N.E."/>
            <person name="Balkin A.S."/>
        </authorList>
    </citation>
    <scope>NUCLEOTIDE SEQUENCE [LARGE SCALE GENOMIC DNA]</scope>
    <source>
        <strain evidence="2 3">5C-2</strain>
    </source>
</reference>
<dbReference type="Pfam" id="PF00816">
    <property type="entry name" value="Histone_HNS"/>
    <property type="match status" value="1"/>
</dbReference>
<name>A0A5Q0M4U8_VARPD</name>
<dbReference type="InterPro" id="IPR027444">
    <property type="entry name" value="H-NS_C_dom"/>
</dbReference>
<proteinExistence type="predicted"/>